<keyword evidence="2" id="KW-1185">Reference proteome</keyword>
<dbReference type="Proteomes" id="UP001595967">
    <property type="component" value="Unassembled WGS sequence"/>
</dbReference>
<reference evidence="2" key="1">
    <citation type="journal article" date="2019" name="Int. J. Syst. Evol. Microbiol.">
        <title>The Global Catalogue of Microorganisms (GCM) 10K type strain sequencing project: providing services to taxonomists for standard genome sequencing and annotation.</title>
        <authorList>
            <consortium name="The Broad Institute Genomics Platform"/>
            <consortium name="The Broad Institute Genome Sequencing Center for Infectious Disease"/>
            <person name="Wu L."/>
            <person name="Ma J."/>
        </authorList>
    </citation>
    <scope>NUCLEOTIDE SEQUENCE [LARGE SCALE GENOMIC DNA]</scope>
    <source>
        <strain evidence="2">JCM 11650</strain>
    </source>
</reference>
<protein>
    <submittedName>
        <fullName evidence="1">Uncharacterized protein</fullName>
    </submittedName>
</protein>
<organism evidence="1 2">
    <name type="scientific">Comamonas nitrativorans</name>
    <dbReference type="NCBI Taxonomy" id="108437"/>
    <lineage>
        <taxon>Bacteria</taxon>
        <taxon>Pseudomonadati</taxon>
        <taxon>Pseudomonadota</taxon>
        <taxon>Betaproteobacteria</taxon>
        <taxon>Burkholderiales</taxon>
        <taxon>Comamonadaceae</taxon>
        <taxon>Comamonas</taxon>
    </lineage>
</organism>
<sequence>MSGLSLMLMIGIGVFWLQTSEQRRRVGLLAKHLAPTQVEKILGTLIDGYLQALEEKDPQRQQHAWEVLTRQEQQLVEQFQRFVDGFAKESAEDTRVSTLPLSLPFFDRLFPAYTFDMRKALALHAEAIRAACAPPEVQGDARRDLAFTMTAELLLMQHTCHWFGKTRTIASVRLLTRHKTQYEQVLESVQPGTRRAYLKLIGSVA</sequence>
<comment type="caution">
    <text evidence="1">The sequence shown here is derived from an EMBL/GenBank/DDBJ whole genome shotgun (WGS) entry which is preliminary data.</text>
</comment>
<dbReference type="EMBL" id="JBHSEW010000004">
    <property type="protein sequence ID" value="MFC4621696.1"/>
    <property type="molecule type" value="Genomic_DNA"/>
</dbReference>
<accession>A0ABV9GWU6</accession>
<proteinExistence type="predicted"/>
<dbReference type="RefSeq" id="WP_377724737.1">
    <property type="nucleotide sequence ID" value="NZ_JBHSEW010000004.1"/>
</dbReference>
<evidence type="ECO:0000313" key="2">
    <source>
        <dbReference type="Proteomes" id="UP001595967"/>
    </source>
</evidence>
<gene>
    <name evidence="1" type="ORF">ACFO3A_05650</name>
</gene>
<evidence type="ECO:0000313" key="1">
    <source>
        <dbReference type="EMBL" id="MFC4621696.1"/>
    </source>
</evidence>
<name>A0ABV9GWU6_9BURK</name>